<protein>
    <submittedName>
        <fullName evidence="2">Uncharacterized protein</fullName>
    </submittedName>
</protein>
<organism evidence="2 3">
    <name type="scientific">Platanthera zijinensis</name>
    <dbReference type="NCBI Taxonomy" id="2320716"/>
    <lineage>
        <taxon>Eukaryota</taxon>
        <taxon>Viridiplantae</taxon>
        <taxon>Streptophyta</taxon>
        <taxon>Embryophyta</taxon>
        <taxon>Tracheophyta</taxon>
        <taxon>Spermatophyta</taxon>
        <taxon>Magnoliopsida</taxon>
        <taxon>Liliopsida</taxon>
        <taxon>Asparagales</taxon>
        <taxon>Orchidaceae</taxon>
        <taxon>Orchidoideae</taxon>
        <taxon>Orchideae</taxon>
        <taxon>Orchidinae</taxon>
        <taxon>Platanthera</taxon>
    </lineage>
</organism>
<feature type="chain" id="PRO_5042924640" evidence="1">
    <location>
        <begin position="22"/>
        <end position="187"/>
    </location>
</feature>
<dbReference type="Proteomes" id="UP001418222">
    <property type="component" value="Unassembled WGS sequence"/>
</dbReference>
<keyword evidence="3" id="KW-1185">Reference proteome</keyword>
<keyword evidence="1" id="KW-0732">Signal</keyword>
<dbReference type="EMBL" id="JBBWWQ010000015">
    <property type="protein sequence ID" value="KAK8928660.1"/>
    <property type="molecule type" value="Genomic_DNA"/>
</dbReference>
<dbReference type="AlphaFoldDB" id="A0AAP0FZR4"/>
<feature type="signal peptide" evidence="1">
    <location>
        <begin position="1"/>
        <end position="21"/>
    </location>
</feature>
<evidence type="ECO:0000313" key="2">
    <source>
        <dbReference type="EMBL" id="KAK8928660.1"/>
    </source>
</evidence>
<gene>
    <name evidence="2" type="ORF">KSP39_PZI017781</name>
</gene>
<evidence type="ECO:0000313" key="3">
    <source>
        <dbReference type="Proteomes" id="UP001418222"/>
    </source>
</evidence>
<name>A0AAP0FZR4_9ASPA</name>
<comment type="caution">
    <text evidence="2">The sequence shown here is derived from an EMBL/GenBank/DDBJ whole genome shotgun (WGS) entry which is preliminary data.</text>
</comment>
<proteinExistence type="predicted"/>
<evidence type="ECO:0000256" key="1">
    <source>
        <dbReference type="SAM" id="SignalP"/>
    </source>
</evidence>
<accession>A0AAP0FZR4</accession>
<sequence length="187" mass="21541">MPSPLLLHLLILLFPFVSLFGYFPSPDLCSPLQCTPPYMLGHPNSSRFKTHQLRPRVLKHNKSNKLNQEEAVKLPPLMDNTFQSEYHTSHLHELEDAFEFHGRRYITTSFMNTAAMPNGALRRLYCNIGIIKKQVLTKTKSTLFSFLRTRPCLSRGSSKAAENKALYEDLNFTEEEALNLFCFIITF</sequence>
<reference evidence="2 3" key="1">
    <citation type="journal article" date="2022" name="Nat. Plants">
        <title>Genomes of leafy and leafless Platanthera orchids illuminate the evolution of mycoheterotrophy.</title>
        <authorList>
            <person name="Li M.H."/>
            <person name="Liu K.W."/>
            <person name="Li Z."/>
            <person name="Lu H.C."/>
            <person name="Ye Q.L."/>
            <person name="Zhang D."/>
            <person name="Wang J.Y."/>
            <person name="Li Y.F."/>
            <person name="Zhong Z.M."/>
            <person name="Liu X."/>
            <person name="Yu X."/>
            <person name="Liu D.K."/>
            <person name="Tu X.D."/>
            <person name="Liu B."/>
            <person name="Hao Y."/>
            <person name="Liao X.Y."/>
            <person name="Jiang Y.T."/>
            <person name="Sun W.H."/>
            <person name="Chen J."/>
            <person name="Chen Y.Q."/>
            <person name="Ai Y."/>
            <person name="Zhai J.W."/>
            <person name="Wu S.S."/>
            <person name="Zhou Z."/>
            <person name="Hsiao Y.Y."/>
            <person name="Wu W.L."/>
            <person name="Chen Y.Y."/>
            <person name="Lin Y.F."/>
            <person name="Hsu J.L."/>
            <person name="Li C.Y."/>
            <person name="Wang Z.W."/>
            <person name="Zhao X."/>
            <person name="Zhong W.Y."/>
            <person name="Ma X.K."/>
            <person name="Ma L."/>
            <person name="Huang J."/>
            <person name="Chen G.Z."/>
            <person name="Huang M.Z."/>
            <person name="Huang L."/>
            <person name="Peng D.H."/>
            <person name="Luo Y.B."/>
            <person name="Zou S.Q."/>
            <person name="Chen S.P."/>
            <person name="Lan S."/>
            <person name="Tsai W.C."/>
            <person name="Van de Peer Y."/>
            <person name="Liu Z.J."/>
        </authorList>
    </citation>
    <scope>NUCLEOTIDE SEQUENCE [LARGE SCALE GENOMIC DNA]</scope>
    <source>
        <strain evidence="2">Lor287</strain>
    </source>
</reference>